<evidence type="ECO:0000256" key="2">
    <source>
        <dbReference type="ARBA" id="ARBA00023012"/>
    </source>
</evidence>
<feature type="domain" description="Response regulatory" evidence="5">
    <location>
        <begin position="16"/>
        <end position="126"/>
    </location>
</feature>
<dbReference type="Gene3D" id="3.40.50.2300">
    <property type="match status" value="1"/>
</dbReference>
<dbReference type="InterPro" id="IPR001789">
    <property type="entry name" value="Sig_transdc_resp-reg_receiver"/>
</dbReference>
<dbReference type="PROSITE" id="PS50110">
    <property type="entry name" value="RESPONSE_REGULATORY"/>
    <property type="match status" value="1"/>
</dbReference>
<dbReference type="InterPro" id="IPR011006">
    <property type="entry name" value="CheY-like_superfamily"/>
</dbReference>
<dbReference type="EMBL" id="JAAVJH010000005">
    <property type="protein sequence ID" value="NJR78902.1"/>
    <property type="molecule type" value="Genomic_DNA"/>
</dbReference>
<dbReference type="PANTHER" id="PTHR48111:SF40">
    <property type="entry name" value="PHOSPHATE REGULON TRANSCRIPTIONAL REGULATORY PROTEIN PHOB"/>
    <property type="match status" value="1"/>
</dbReference>
<organism evidence="6 7">
    <name type="scientific">Sphingomonas corticis</name>
    <dbReference type="NCBI Taxonomy" id="2722791"/>
    <lineage>
        <taxon>Bacteria</taxon>
        <taxon>Pseudomonadati</taxon>
        <taxon>Pseudomonadota</taxon>
        <taxon>Alphaproteobacteria</taxon>
        <taxon>Sphingomonadales</taxon>
        <taxon>Sphingomonadaceae</taxon>
        <taxon>Sphingomonas</taxon>
    </lineage>
</organism>
<dbReference type="InterPro" id="IPR039420">
    <property type="entry name" value="WalR-like"/>
</dbReference>
<evidence type="ECO:0000256" key="1">
    <source>
        <dbReference type="ARBA" id="ARBA00022553"/>
    </source>
</evidence>
<comment type="caution">
    <text evidence="6">The sequence shown here is derived from an EMBL/GenBank/DDBJ whole genome shotgun (WGS) entry which is preliminary data.</text>
</comment>
<accession>A0ABX1CSX2</accession>
<keyword evidence="3" id="KW-0238">DNA-binding</keyword>
<gene>
    <name evidence="6" type="ORF">HBH26_09915</name>
</gene>
<dbReference type="SMART" id="SM00448">
    <property type="entry name" value="REC"/>
    <property type="match status" value="1"/>
</dbReference>
<dbReference type="RefSeq" id="WP_168134280.1">
    <property type="nucleotide sequence ID" value="NZ_JAAVJH010000005.1"/>
</dbReference>
<evidence type="ECO:0000313" key="7">
    <source>
        <dbReference type="Proteomes" id="UP000732399"/>
    </source>
</evidence>
<reference evidence="6 7" key="1">
    <citation type="submission" date="2020-03" db="EMBL/GenBank/DDBJ databases">
        <authorList>
            <person name="Wang L."/>
            <person name="He N."/>
            <person name="Li Y."/>
            <person name="Fang Y."/>
            <person name="Zhang F."/>
        </authorList>
    </citation>
    <scope>NUCLEOTIDE SEQUENCE [LARGE SCALE GENOMIC DNA]</scope>
    <source>
        <strain evidence="6 7">36D10-4-7</strain>
    </source>
</reference>
<evidence type="ECO:0000259" key="5">
    <source>
        <dbReference type="PROSITE" id="PS50110"/>
    </source>
</evidence>
<evidence type="ECO:0000256" key="3">
    <source>
        <dbReference type="ARBA" id="ARBA00023125"/>
    </source>
</evidence>
<keyword evidence="1 4" id="KW-0597">Phosphoprotein</keyword>
<proteinExistence type="predicted"/>
<evidence type="ECO:0000256" key="4">
    <source>
        <dbReference type="PROSITE-ProRule" id="PRU00169"/>
    </source>
</evidence>
<name>A0ABX1CSX2_9SPHN</name>
<sequence length="132" mass="13852">MSAPGASGGAPITGQRILIVEDEYFIAADLRRALDQAGATVVGPVGEVGAALRLVEMEALDMALLDVNLAGEASYSVAEALERRGVPVLFLTGYDAWSMPERYRAAPRMAKPFVADALVALAGDLVKRGHPS</sequence>
<dbReference type="SUPFAM" id="SSF52172">
    <property type="entry name" value="CheY-like"/>
    <property type="match status" value="1"/>
</dbReference>
<dbReference type="Pfam" id="PF00072">
    <property type="entry name" value="Response_reg"/>
    <property type="match status" value="1"/>
</dbReference>
<keyword evidence="7" id="KW-1185">Reference proteome</keyword>
<feature type="modified residue" description="4-aspartylphosphate" evidence="4">
    <location>
        <position position="66"/>
    </location>
</feature>
<dbReference type="Proteomes" id="UP000732399">
    <property type="component" value="Unassembled WGS sequence"/>
</dbReference>
<dbReference type="PANTHER" id="PTHR48111">
    <property type="entry name" value="REGULATOR OF RPOS"/>
    <property type="match status" value="1"/>
</dbReference>
<evidence type="ECO:0000313" key="6">
    <source>
        <dbReference type="EMBL" id="NJR78902.1"/>
    </source>
</evidence>
<keyword evidence="2" id="KW-0902">Two-component regulatory system</keyword>
<protein>
    <submittedName>
        <fullName evidence="6">Response regulator</fullName>
    </submittedName>
</protein>